<reference evidence="6" key="2">
    <citation type="journal article" date="2023" name="Int. J. Mol. Sci.">
        <title>De Novo Assembly and Annotation of 11 Diverse Shrub Willow (Salix) Genomes Reveals Novel Gene Organization in Sex-Linked Regions.</title>
        <authorList>
            <person name="Hyden B."/>
            <person name="Feng K."/>
            <person name="Yates T.B."/>
            <person name="Jawdy S."/>
            <person name="Cereghino C."/>
            <person name="Smart L.B."/>
            <person name="Muchero W."/>
        </authorList>
    </citation>
    <scope>NUCLEOTIDE SEQUENCE</scope>
    <source>
        <tissue evidence="6">Shoot tip</tissue>
    </source>
</reference>
<evidence type="ECO:0000256" key="5">
    <source>
        <dbReference type="SAM" id="SignalP"/>
    </source>
</evidence>
<feature type="signal peptide" evidence="5">
    <location>
        <begin position="1"/>
        <end position="18"/>
    </location>
</feature>
<dbReference type="EMBL" id="JAPFFI010000010">
    <property type="protein sequence ID" value="KAJ6375881.1"/>
    <property type="molecule type" value="Genomic_DNA"/>
</dbReference>
<evidence type="ECO:0000256" key="4">
    <source>
        <dbReference type="ARBA" id="ARBA00023134"/>
    </source>
</evidence>
<dbReference type="Gene3D" id="3.40.50.1440">
    <property type="entry name" value="Tubulin/FtsZ, GTPase domain"/>
    <property type="match status" value="1"/>
</dbReference>
<dbReference type="Proteomes" id="UP001141253">
    <property type="component" value="Chromosome 12"/>
</dbReference>
<dbReference type="SUPFAM" id="SSF52490">
    <property type="entry name" value="Tubulin nucleotide-binding domain-like"/>
    <property type="match status" value="1"/>
</dbReference>
<evidence type="ECO:0000313" key="7">
    <source>
        <dbReference type="Proteomes" id="UP001141253"/>
    </source>
</evidence>
<evidence type="ECO:0000256" key="1">
    <source>
        <dbReference type="ARBA" id="ARBA00009636"/>
    </source>
</evidence>
<keyword evidence="4" id="KW-0342">GTP-binding</keyword>
<comment type="caution">
    <text evidence="6">The sequence shown here is derived from an EMBL/GenBank/DDBJ whole genome shotgun (WGS) entry which is preliminary data.</text>
</comment>
<feature type="chain" id="PRO_5045239314" evidence="5">
    <location>
        <begin position="19"/>
        <end position="66"/>
    </location>
</feature>
<dbReference type="InterPro" id="IPR036525">
    <property type="entry name" value="Tubulin/FtsZ_GTPase_sf"/>
</dbReference>
<accession>A0ABQ9B9R0</accession>
<protein>
    <submittedName>
        <fullName evidence="6">Uncharacterized protein</fullName>
    </submittedName>
</protein>
<reference evidence="6" key="1">
    <citation type="submission" date="2022-10" db="EMBL/GenBank/DDBJ databases">
        <authorList>
            <person name="Hyden B.L."/>
            <person name="Feng K."/>
            <person name="Yates T."/>
            <person name="Jawdy S."/>
            <person name="Smart L.B."/>
            <person name="Muchero W."/>
        </authorList>
    </citation>
    <scope>NUCLEOTIDE SEQUENCE</scope>
    <source>
        <tissue evidence="6">Shoot tip</tissue>
    </source>
</reference>
<keyword evidence="5" id="KW-0732">Signal</keyword>
<name>A0ABQ9B9R0_9ROSI</name>
<keyword evidence="7" id="KW-1185">Reference proteome</keyword>
<evidence type="ECO:0000313" key="6">
    <source>
        <dbReference type="EMBL" id="KAJ6375881.1"/>
    </source>
</evidence>
<gene>
    <name evidence="6" type="ORF">OIU77_000782</name>
</gene>
<evidence type="ECO:0000256" key="2">
    <source>
        <dbReference type="ARBA" id="ARBA00022701"/>
    </source>
</evidence>
<dbReference type="PRINTS" id="PR01161">
    <property type="entry name" value="TUBULIN"/>
</dbReference>
<keyword evidence="2" id="KW-0493">Microtubule</keyword>
<comment type="similarity">
    <text evidence="1">Belongs to the tubulin family.</text>
</comment>
<proteinExistence type="inferred from homology"/>
<evidence type="ECO:0000256" key="3">
    <source>
        <dbReference type="ARBA" id="ARBA00022741"/>
    </source>
</evidence>
<dbReference type="InterPro" id="IPR000217">
    <property type="entry name" value="Tubulin"/>
</dbReference>
<sequence>MFPGVCLWTSSLALWTVSEPIIWEDFPAGNNCAKGHNTEGAELIDSILYVVKKEAENCDCLQGKVA</sequence>
<organism evidence="6 7">
    <name type="scientific">Salix suchowensis</name>
    <dbReference type="NCBI Taxonomy" id="1278906"/>
    <lineage>
        <taxon>Eukaryota</taxon>
        <taxon>Viridiplantae</taxon>
        <taxon>Streptophyta</taxon>
        <taxon>Embryophyta</taxon>
        <taxon>Tracheophyta</taxon>
        <taxon>Spermatophyta</taxon>
        <taxon>Magnoliopsida</taxon>
        <taxon>eudicotyledons</taxon>
        <taxon>Gunneridae</taxon>
        <taxon>Pentapetalae</taxon>
        <taxon>rosids</taxon>
        <taxon>fabids</taxon>
        <taxon>Malpighiales</taxon>
        <taxon>Salicaceae</taxon>
        <taxon>Saliceae</taxon>
        <taxon>Salix</taxon>
    </lineage>
</organism>
<keyword evidence="3" id="KW-0547">Nucleotide-binding</keyword>